<proteinExistence type="predicted"/>
<dbReference type="Gene3D" id="2.40.160.10">
    <property type="entry name" value="Porin"/>
    <property type="match status" value="1"/>
</dbReference>
<dbReference type="PANTHER" id="PTHR34501:SF2">
    <property type="entry name" value="OUTER MEMBRANE PORIN F-RELATED"/>
    <property type="match status" value="1"/>
</dbReference>
<evidence type="ECO:0000256" key="2">
    <source>
        <dbReference type="ARBA" id="ARBA00022448"/>
    </source>
</evidence>
<evidence type="ECO:0000256" key="6">
    <source>
        <dbReference type="ARBA" id="ARBA00023065"/>
    </source>
</evidence>
<evidence type="ECO:0000256" key="4">
    <source>
        <dbReference type="ARBA" id="ARBA00022692"/>
    </source>
</evidence>
<keyword evidence="9" id="KW-0998">Cell outer membrane</keyword>
<comment type="subcellular location">
    <subcellularLocation>
        <location evidence="1">Cell outer membrane</location>
        <topology evidence="1">Multi-pass membrane protein</topology>
    </subcellularLocation>
</comment>
<dbReference type="Proteomes" id="UP000281691">
    <property type="component" value="Unassembled WGS sequence"/>
</dbReference>
<dbReference type="InterPro" id="IPR023614">
    <property type="entry name" value="Porin_dom_sf"/>
</dbReference>
<dbReference type="GO" id="GO:0009279">
    <property type="term" value="C:cell outer membrane"/>
    <property type="evidence" value="ECO:0007669"/>
    <property type="project" value="UniProtKB-SubCell"/>
</dbReference>
<accession>A0A3N4VX48</accession>
<dbReference type="RefSeq" id="WP_124210397.1">
    <property type="nucleotide sequence ID" value="NZ_CP016615.1"/>
</dbReference>
<dbReference type="GO" id="GO:0015288">
    <property type="term" value="F:porin activity"/>
    <property type="evidence" value="ECO:0007669"/>
    <property type="project" value="UniProtKB-KW"/>
</dbReference>
<keyword evidence="4" id="KW-0812">Transmembrane</keyword>
<evidence type="ECO:0000256" key="1">
    <source>
        <dbReference type="ARBA" id="ARBA00004571"/>
    </source>
</evidence>
<name>A0A3N4VX48_9PAST</name>
<keyword evidence="6" id="KW-0406">Ion transport</keyword>
<evidence type="ECO:0000259" key="11">
    <source>
        <dbReference type="Pfam" id="PF13609"/>
    </source>
</evidence>
<feature type="chain" id="PRO_5018255089" evidence="10">
    <location>
        <begin position="20"/>
        <end position="371"/>
    </location>
</feature>
<comment type="caution">
    <text evidence="12">The sequence shown here is derived from an EMBL/GenBank/DDBJ whole genome shotgun (WGS) entry which is preliminary data.</text>
</comment>
<evidence type="ECO:0000256" key="8">
    <source>
        <dbReference type="ARBA" id="ARBA00023136"/>
    </source>
</evidence>
<keyword evidence="2" id="KW-0813">Transport</keyword>
<dbReference type="AlphaFoldDB" id="A0A3N4VX48"/>
<keyword evidence="5 10" id="KW-0732">Signal</keyword>
<feature type="domain" description="Porin" evidence="11">
    <location>
        <begin position="7"/>
        <end position="335"/>
    </location>
</feature>
<dbReference type="InterPro" id="IPR033900">
    <property type="entry name" value="Gram_neg_porin_domain"/>
</dbReference>
<evidence type="ECO:0000313" key="13">
    <source>
        <dbReference type="Proteomes" id="UP000281691"/>
    </source>
</evidence>
<evidence type="ECO:0000256" key="7">
    <source>
        <dbReference type="ARBA" id="ARBA00023114"/>
    </source>
</evidence>
<evidence type="ECO:0000256" key="9">
    <source>
        <dbReference type="ARBA" id="ARBA00023237"/>
    </source>
</evidence>
<keyword evidence="3" id="KW-1134">Transmembrane beta strand</keyword>
<reference evidence="12 13" key="1">
    <citation type="submission" date="2018-11" db="EMBL/GenBank/DDBJ databases">
        <title>Genomic Encyclopedia of Type Strains, Phase IV (KMG-IV): sequencing the most valuable type-strain genomes for metagenomic binning, comparative biology and taxonomic classification.</title>
        <authorList>
            <person name="Goeker M."/>
        </authorList>
    </citation>
    <scope>NUCLEOTIDE SEQUENCE [LARGE SCALE GENOMIC DNA]</scope>
    <source>
        <strain evidence="12 13">DSM 27238</strain>
    </source>
</reference>
<dbReference type="OrthoDB" id="5689851at2"/>
<dbReference type="SUPFAM" id="SSF56935">
    <property type="entry name" value="Porins"/>
    <property type="match status" value="1"/>
</dbReference>
<dbReference type="InterPro" id="IPR050298">
    <property type="entry name" value="Gram-neg_bact_OMP"/>
</dbReference>
<dbReference type="CDD" id="cd00342">
    <property type="entry name" value="gram_neg_porins"/>
    <property type="match status" value="1"/>
</dbReference>
<evidence type="ECO:0000256" key="10">
    <source>
        <dbReference type="SAM" id="SignalP"/>
    </source>
</evidence>
<organism evidence="12 13">
    <name type="scientific">Vespertiliibacter pulmonis</name>
    <dbReference type="NCBI Taxonomy" id="1443036"/>
    <lineage>
        <taxon>Bacteria</taxon>
        <taxon>Pseudomonadati</taxon>
        <taxon>Pseudomonadota</taxon>
        <taxon>Gammaproteobacteria</taxon>
        <taxon>Pasteurellales</taxon>
        <taxon>Pasteurellaceae</taxon>
        <taxon>Vespertiliibacter</taxon>
    </lineage>
</organism>
<protein>
    <submittedName>
        <fullName evidence="12">Putative porin</fullName>
    </submittedName>
</protein>
<sequence>MKKTLVALAVTAFAASASATTVYDQDGSKVDFYGSLRLLLDNGNAKADGAKTEKHTNLHNDGSRFGVKVKHNIADDFYALGRVEFRFNQKKGDLERTTDEFGDLYAHRAYVGFGSKEFGELTFGRQVLIGDDIAQAGFDNNYGALDSTLATSSKAAIRYDYKGIEGLQIGLDYRFAEQRDADTYEVLTDKLKSGYSVGGIYSFDVAQGQSATVAAGYSRDNYATGTDVKSHKDAYQAGASYTIDDLTLAGDYAGSFKKTGAQKERFNGFSVGAKYQVMPEIALYGNYGRAVKKDKNIPKKDDNGKKFIADVKEVTNTFMLGTEYQIHKNVFTYVEGSISKIKTETKNKETGSFEKTKTTEKNIGVGLRVSW</sequence>
<dbReference type="PANTHER" id="PTHR34501">
    <property type="entry name" value="PROTEIN YDDL-RELATED"/>
    <property type="match status" value="1"/>
</dbReference>
<gene>
    <name evidence="12" type="ORF">EDC46_0198</name>
</gene>
<dbReference type="EMBL" id="RKQP01000001">
    <property type="protein sequence ID" value="RPE85815.1"/>
    <property type="molecule type" value="Genomic_DNA"/>
</dbReference>
<dbReference type="Pfam" id="PF13609">
    <property type="entry name" value="Porin_4"/>
    <property type="match status" value="1"/>
</dbReference>
<dbReference type="GO" id="GO:0006811">
    <property type="term" value="P:monoatomic ion transport"/>
    <property type="evidence" value="ECO:0007669"/>
    <property type="project" value="UniProtKB-KW"/>
</dbReference>
<evidence type="ECO:0000256" key="5">
    <source>
        <dbReference type="ARBA" id="ARBA00022729"/>
    </source>
</evidence>
<keyword evidence="7" id="KW-0626">Porin</keyword>
<evidence type="ECO:0000256" key="3">
    <source>
        <dbReference type="ARBA" id="ARBA00022452"/>
    </source>
</evidence>
<keyword evidence="8" id="KW-0472">Membrane</keyword>
<evidence type="ECO:0000313" key="12">
    <source>
        <dbReference type="EMBL" id="RPE85815.1"/>
    </source>
</evidence>
<keyword evidence="13" id="KW-1185">Reference proteome</keyword>
<dbReference type="GO" id="GO:0046930">
    <property type="term" value="C:pore complex"/>
    <property type="evidence" value="ECO:0007669"/>
    <property type="project" value="UniProtKB-KW"/>
</dbReference>
<feature type="signal peptide" evidence="10">
    <location>
        <begin position="1"/>
        <end position="19"/>
    </location>
</feature>